<evidence type="ECO:0000313" key="1">
    <source>
        <dbReference type="EMBL" id="GLS87636.1"/>
    </source>
</evidence>
<organism evidence="1 2">
    <name type="scientific">Cypionkella aquatica</name>
    <dbReference type="NCBI Taxonomy" id="1756042"/>
    <lineage>
        <taxon>Bacteria</taxon>
        <taxon>Pseudomonadati</taxon>
        <taxon>Pseudomonadota</taxon>
        <taxon>Alphaproteobacteria</taxon>
        <taxon>Rhodobacterales</taxon>
        <taxon>Paracoccaceae</taxon>
        <taxon>Cypionkella</taxon>
    </lineage>
</organism>
<proteinExistence type="predicted"/>
<sequence>MQPNSAPSDGTVPPRHRILYLANGGNLPISQDGLIFTLPFVQLTEDELARIAPDLVVFPLFTATLDATIVLTKLNALGYRGRCLILTPRLPKPKLIETELRAYSGAIQLELLPIDTPLE</sequence>
<dbReference type="EMBL" id="BSPP01000010">
    <property type="protein sequence ID" value="GLS87636.1"/>
    <property type="molecule type" value="Genomic_DNA"/>
</dbReference>
<name>A0AA37X567_9RHOB</name>
<reference evidence="1 2" key="1">
    <citation type="journal article" date="2014" name="Int. J. Syst. Evol. Microbiol.">
        <title>Complete genome sequence of Corynebacterium casei LMG S-19264T (=DSM 44701T), isolated from a smear-ripened cheese.</title>
        <authorList>
            <consortium name="US DOE Joint Genome Institute (JGI-PGF)"/>
            <person name="Walter F."/>
            <person name="Albersmeier A."/>
            <person name="Kalinowski J."/>
            <person name="Ruckert C."/>
        </authorList>
    </citation>
    <scope>NUCLEOTIDE SEQUENCE [LARGE SCALE GENOMIC DNA]</scope>
    <source>
        <strain evidence="1 2">NBRC 111766</strain>
    </source>
</reference>
<accession>A0AA37X567</accession>
<dbReference type="RefSeq" id="WP_284325813.1">
    <property type="nucleotide sequence ID" value="NZ_BSPP01000010.1"/>
</dbReference>
<evidence type="ECO:0000313" key="2">
    <source>
        <dbReference type="Proteomes" id="UP001157355"/>
    </source>
</evidence>
<comment type="caution">
    <text evidence="1">The sequence shown here is derived from an EMBL/GenBank/DDBJ whole genome shotgun (WGS) entry which is preliminary data.</text>
</comment>
<gene>
    <name evidence="1" type="ORF">GCM10010873_26100</name>
</gene>
<protein>
    <submittedName>
        <fullName evidence="1">Uncharacterized protein</fullName>
    </submittedName>
</protein>
<keyword evidence="2" id="KW-1185">Reference proteome</keyword>
<dbReference type="Proteomes" id="UP001157355">
    <property type="component" value="Unassembled WGS sequence"/>
</dbReference>
<dbReference type="AlphaFoldDB" id="A0AA37X567"/>